<dbReference type="HOGENOM" id="CLU_3254567_0_0_4"/>
<name>G4CEK0_9NEIS</name>
<gene>
    <name evidence="2" type="ORF">HMPREF9371_0039</name>
</gene>
<accession>G4CEK0</accession>
<reference evidence="2 3" key="1">
    <citation type="submission" date="2011-05" db="EMBL/GenBank/DDBJ databases">
        <authorList>
            <person name="Muzny D."/>
            <person name="Qin X."/>
            <person name="Deng J."/>
            <person name="Jiang H."/>
            <person name="Liu Y."/>
            <person name="Qu J."/>
            <person name="Song X.-Z."/>
            <person name="Zhang L."/>
            <person name="Thornton R."/>
            <person name="Coyle M."/>
            <person name="Francisco L."/>
            <person name="Jackson L."/>
            <person name="Javaid M."/>
            <person name="Korchina V."/>
            <person name="Kovar C."/>
            <person name="Mata R."/>
            <person name="Mathew T."/>
            <person name="Ngo R."/>
            <person name="Nguyen L."/>
            <person name="Nguyen N."/>
            <person name="Okwuonu G."/>
            <person name="Ongeri F."/>
            <person name="Pham C."/>
            <person name="Simmons D."/>
            <person name="Wilczek-Boney K."/>
            <person name="Hale W."/>
            <person name="Jakkamsetti A."/>
            <person name="Pham P."/>
            <person name="Ruth R."/>
            <person name="San Lucas F."/>
            <person name="Warren J."/>
            <person name="Zhang J."/>
            <person name="Zhao Z."/>
            <person name="Zhou C."/>
            <person name="Zhu D."/>
            <person name="Lee S."/>
            <person name="Bess C."/>
            <person name="Blankenburg K."/>
            <person name="Forbes L."/>
            <person name="Fu Q."/>
            <person name="Gubbala S."/>
            <person name="Hirani K."/>
            <person name="Jayaseelan J.C."/>
            <person name="Lara F."/>
            <person name="Munidasa M."/>
            <person name="Palculict T."/>
            <person name="Patil S."/>
            <person name="Pu L.-L."/>
            <person name="Saada N."/>
            <person name="Tang L."/>
            <person name="Weissenberger G."/>
            <person name="Zhu Y."/>
            <person name="Hemphill L."/>
            <person name="Shang Y."/>
            <person name="Youmans B."/>
            <person name="Ayvaz T."/>
            <person name="Ross M."/>
            <person name="Santibanez J."/>
            <person name="Aqrawi P."/>
            <person name="Gross S."/>
            <person name="Joshi V."/>
            <person name="Fowler G."/>
            <person name="Nazareth L."/>
            <person name="Reid J."/>
            <person name="Worley K."/>
            <person name="Petrosino J."/>
            <person name="Highlander S."/>
            <person name="Gibbs R."/>
        </authorList>
    </citation>
    <scope>NUCLEOTIDE SEQUENCE [LARGE SCALE GENOMIC DNA]</scope>
    <source>
        <strain evidence="2 3">871</strain>
    </source>
</reference>
<evidence type="ECO:0000256" key="1">
    <source>
        <dbReference type="SAM" id="MobiDB-lite"/>
    </source>
</evidence>
<protein>
    <submittedName>
        <fullName evidence="2">Uncharacterized protein</fullName>
    </submittedName>
</protein>
<keyword evidence="3" id="KW-1185">Reference proteome</keyword>
<dbReference type="AlphaFoldDB" id="G4CEK0"/>
<evidence type="ECO:0000313" key="2">
    <source>
        <dbReference type="EMBL" id="EGY53728.1"/>
    </source>
</evidence>
<feature type="region of interest" description="Disordered" evidence="1">
    <location>
        <begin position="18"/>
        <end position="42"/>
    </location>
</feature>
<evidence type="ECO:0000313" key="3">
    <source>
        <dbReference type="Proteomes" id="UP000003019"/>
    </source>
</evidence>
<organism evidence="2 3">
    <name type="scientific">Neisseria shayeganii 871</name>
    <dbReference type="NCBI Taxonomy" id="1032488"/>
    <lineage>
        <taxon>Bacteria</taxon>
        <taxon>Pseudomonadati</taxon>
        <taxon>Pseudomonadota</taxon>
        <taxon>Betaproteobacteria</taxon>
        <taxon>Neisseriales</taxon>
        <taxon>Neisseriaceae</taxon>
        <taxon>Neisseria</taxon>
    </lineage>
</organism>
<dbReference type="EMBL" id="AGAY01000002">
    <property type="protein sequence ID" value="EGY53728.1"/>
    <property type="molecule type" value="Genomic_DNA"/>
</dbReference>
<proteinExistence type="predicted"/>
<comment type="caution">
    <text evidence="2">The sequence shown here is derived from an EMBL/GenBank/DDBJ whole genome shotgun (WGS) entry which is preliminary data.</text>
</comment>
<dbReference type="Proteomes" id="UP000003019">
    <property type="component" value="Unassembled WGS sequence"/>
</dbReference>
<sequence length="42" mass="4683">MGVLQRSQEIIGRMAIVHHPAKSRYRSAADPQPKTADRKNPA</sequence>